<sequence>MPHEIITDVTRYEKLRGTFSADYLALSYVWAANTSETKKEAGLQLLSHNTDLLSSANALDRYKSDLPKVILDAMDLTSAIGKRYLWVDRLCIVQDSTEKELEFSSMDRVYSGAYMTIIAAAEHGMFLTPFETIYSPPVESSWVFCLMPESESGTCSEKAEAARQSREIRIQCYYKTVSESKWAKRAWTYQEYILSKRVVFFLGTRIFWQCECSVWDLQHLSLEREDKGSYTSLSRLTLMNQLSVPTWPDFSIYSDLVCPYNGRELSYKSDGLSACLGILNYLAPAFPKGFLFGLPTIYLDHALLWQPLKGDYNSTHPHGWHTDGRQEKTCLSTRRPTLPSWAWCGWQCFIDPESFQAVLNLDQNGHHKNGSVTSWKLQKTVAWQYATLPEDPTKRESSLSNHISAQVARALFFPVSTLEICFHPWALQIAGFLHVSANPTLTHKPLSDMPKVVVLRDTAGKFSGLLRITGSSTCTPGEPIELIAISQGSAKGKDLQKSFEEKVLRRSRYGNPEPFHAKYDHAERWVNTGDALSGADTENYRVITAGEYEESLKLREYKDDQDYHFHNVLWVQRGDKG</sequence>
<dbReference type="AlphaFoldDB" id="A0A8K0WC13"/>
<feature type="domain" description="Heterokaryon incompatibility" evidence="1">
    <location>
        <begin position="23"/>
        <end position="191"/>
    </location>
</feature>
<dbReference type="EMBL" id="JAGPXF010000005">
    <property type="protein sequence ID" value="KAH7242762.1"/>
    <property type="molecule type" value="Genomic_DNA"/>
</dbReference>
<dbReference type="OrthoDB" id="2975793at2759"/>
<name>A0A8K0WC13_9HYPO</name>
<dbReference type="InterPro" id="IPR010730">
    <property type="entry name" value="HET"/>
</dbReference>
<dbReference type="Proteomes" id="UP000813427">
    <property type="component" value="Unassembled WGS sequence"/>
</dbReference>
<gene>
    <name evidence="2" type="ORF">BKA59DRAFT_457327</name>
</gene>
<keyword evidence="3" id="KW-1185">Reference proteome</keyword>
<dbReference type="PANTHER" id="PTHR33112">
    <property type="entry name" value="DOMAIN PROTEIN, PUTATIVE-RELATED"/>
    <property type="match status" value="1"/>
</dbReference>
<dbReference type="Pfam" id="PF06985">
    <property type="entry name" value="HET"/>
    <property type="match status" value="1"/>
</dbReference>
<evidence type="ECO:0000259" key="1">
    <source>
        <dbReference type="Pfam" id="PF06985"/>
    </source>
</evidence>
<evidence type="ECO:0000313" key="3">
    <source>
        <dbReference type="Proteomes" id="UP000813427"/>
    </source>
</evidence>
<dbReference type="PANTHER" id="PTHR33112:SF1">
    <property type="entry name" value="HETEROKARYON INCOMPATIBILITY DOMAIN-CONTAINING PROTEIN"/>
    <property type="match status" value="1"/>
</dbReference>
<comment type="caution">
    <text evidence="2">The sequence shown here is derived from an EMBL/GenBank/DDBJ whole genome shotgun (WGS) entry which is preliminary data.</text>
</comment>
<reference evidence="2" key="1">
    <citation type="journal article" date="2021" name="Nat. Commun.">
        <title>Genetic determinants of endophytism in the Arabidopsis root mycobiome.</title>
        <authorList>
            <person name="Mesny F."/>
            <person name="Miyauchi S."/>
            <person name="Thiergart T."/>
            <person name="Pickel B."/>
            <person name="Atanasova L."/>
            <person name="Karlsson M."/>
            <person name="Huettel B."/>
            <person name="Barry K.W."/>
            <person name="Haridas S."/>
            <person name="Chen C."/>
            <person name="Bauer D."/>
            <person name="Andreopoulos W."/>
            <person name="Pangilinan J."/>
            <person name="LaButti K."/>
            <person name="Riley R."/>
            <person name="Lipzen A."/>
            <person name="Clum A."/>
            <person name="Drula E."/>
            <person name="Henrissat B."/>
            <person name="Kohler A."/>
            <person name="Grigoriev I.V."/>
            <person name="Martin F.M."/>
            <person name="Hacquard S."/>
        </authorList>
    </citation>
    <scope>NUCLEOTIDE SEQUENCE</scope>
    <source>
        <strain evidence="2">MPI-SDFR-AT-0068</strain>
    </source>
</reference>
<organism evidence="2 3">
    <name type="scientific">Fusarium tricinctum</name>
    <dbReference type="NCBI Taxonomy" id="61284"/>
    <lineage>
        <taxon>Eukaryota</taxon>
        <taxon>Fungi</taxon>
        <taxon>Dikarya</taxon>
        <taxon>Ascomycota</taxon>
        <taxon>Pezizomycotina</taxon>
        <taxon>Sordariomycetes</taxon>
        <taxon>Hypocreomycetidae</taxon>
        <taxon>Hypocreales</taxon>
        <taxon>Nectriaceae</taxon>
        <taxon>Fusarium</taxon>
        <taxon>Fusarium tricinctum species complex</taxon>
    </lineage>
</organism>
<accession>A0A8K0WC13</accession>
<protein>
    <submittedName>
        <fullName evidence="2">Heterokaryon incompatibility protein-domain-containing protein</fullName>
    </submittedName>
</protein>
<evidence type="ECO:0000313" key="2">
    <source>
        <dbReference type="EMBL" id="KAH7242762.1"/>
    </source>
</evidence>
<proteinExistence type="predicted"/>